<name>A0A126T6E0_9GAMM</name>
<dbReference type="InterPro" id="IPR006135">
    <property type="entry name" value="T3SS_substrate_exporter"/>
</dbReference>
<keyword evidence="15" id="KW-0282">Flagellum</keyword>
<feature type="transmembrane region" description="Helical" evidence="13">
    <location>
        <begin position="92"/>
        <end position="116"/>
    </location>
</feature>
<keyword evidence="15" id="KW-0969">Cilium</keyword>
<dbReference type="KEGG" id="mdn:JT25_012740"/>
<evidence type="ECO:0000256" key="7">
    <source>
        <dbReference type="ARBA" id="ARBA00022795"/>
    </source>
</evidence>
<keyword evidence="11 13" id="KW-1006">Bacterial flagellum protein export</keyword>
<evidence type="ECO:0000256" key="2">
    <source>
        <dbReference type="ARBA" id="ARBA00010690"/>
    </source>
</evidence>
<dbReference type="Proteomes" id="UP000030512">
    <property type="component" value="Chromosome"/>
</dbReference>
<keyword evidence="6 13" id="KW-0812">Transmembrane</keyword>
<evidence type="ECO:0000256" key="13">
    <source>
        <dbReference type="RuleBase" id="RU364091"/>
    </source>
</evidence>
<dbReference type="Pfam" id="PF01312">
    <property type="entry name" value="Bac_export_2"/>
    <property type="match status" value="1"/>
</dbReference>
<dbReference type="Gene3D" id="3.40.1690.10">
    <property type="entry name" value="secretion proteins EscU"/>
    <property type="match status" value="1"/>
</dbReference>
<evidence type="ECO:0000256" key="5">
    <source>
        <dbReference type="ARBA" id="ARBA00022475"/>
    </source>
</evidence>
<evidence type="ECO:0000256" key="4">
    <source>
        <dbReference type="ARBA" id="ARBA00022448"/>
    </source>
</evidence>
<dbReference type="PRINTS" id="PR00950">
    <property type="entry name" value="TYPE3IMSPROT"/>
</dbReference>
<keyword evidence="8 13" id="KW-0653">Protein transport</keyword>
<reference evidence="15 16" key="1">
    <citation type="journal article" date="2015" name="Environ. Microbiol.">
        <title>Methane oxidation coupled to nitrate reduction under hypoxia by the Gammaproteobacterium Methylomonas denitrificans, sp. nov. type strain FJG1.</title>
        <authorList>
            <person name="Kits K.D."/>
            <person name="Klotz M.G."/>
            <person name="Stein L.Y."/>
        </authorList>
    </citation>
    <scope>NUCLEOTIDE SEQUENCE [LARGE SCALE GENOMIC DNA]</scope>
    <source>
        <strain evidence="15 16">FJG1</strain>
    </source>
</reference>
<dbReference type="STRING" id="1538553.JT25_012740"/>
<dbReference type="InterPro" id="IPR006136">
    <property type="entry name" value="FlhB"/>
</dbReference>
<dbReference type="InterPro" id="IPR029025">
    <property type="entry name" value="T3SS_substrate_exporter_C"/>
</dbReference>
<feature type="compositionally biased region" description="Basic and acidic residues" evidence="14">
    <location>
        <begin position="1"/>
        <end position="23"/>
    </location>
</feature>
<comment type="function">
    <text evidence="12 13">Required for formation of the rod structure in the basal body of the flagellar apparatus. Together with FliI and FliH, may constitute the export apparatus of flagellin.</text>
</comment>
<keyword evidence="16" id="KW-1185">Reference proteome</keyword>
<accession>A0A126T6E0</accession>
<keyword evidence="15" id="KW-0966">Cell projection</keyword>
<evidence type="ECO:0000256" key="6">
    <source>
        <dbReference type="ARBA" id="ARBA00022692"/>
    </source>
</evidence>
<dbReference type="EMBL" id="CP014476">
    <property type="protein sequence ID" value="AMK77334.1"/>
    <property type="molecule type" value="Genomic_DNA"/>
</dbReference>
<keyword evidence="4 13" id="KW-0813">Transport</keyword>
<keyword evidence="9 13" id="KW-1133">Transmembrane helix</keyword>
<evidence type="ECO:0000256" key="12">
    <source>
        <dbReference type="ARBA" id="ARBA00025078"/>
    </source>
</evidence>
<dbReference type="PANTHER" id="PTHR30531">
    <property type="entry name" value="FLAGELLAR BIOSYNTHETIC PROTEIN FLHB"/>
    <property type="match status" value="1"/>
</dbReference>
<dbReference type="GO" id="GO:0005886">
    <property type="term" value="C:plasma membrane"/>
    <property type="evidence" value="ECO:0007669"/>
    <property type="project" value="UniProtKB-SubCell"/>
</dbReference>
<gene>
    <name evidence="13" type="primary">flhB</name>
    <name evidence="15" type="ORF">JT25_012740</name>
</gene>
<dbReference type="RefSeq" id="WP_036277301.1">
    <property type="nucleotide sequence ID" value="NZ_CP014476.1"/>
</dbReference>
<evidence type="ECO:0000256" key="14">
    <source>
        <dbReference type="SAM" id="MobiDB-lite"/>
    </source>
</evidence>
<dbReference type="PANTHER" id="PTHR30531:SF12">
    <property type="entry name" value="FLAGELLAR BIOSYNTHETIC PROTEIN FLHB"/>
    <property type="match status" value="1"/>
</dbReference>
<feature type="transmembrane region" description="Helical" evidence="13">
    <location>
        <begin position="137"/>
        <end position="164"/>
    </location>
</feature>
<protein>
    <recommendedName>
        <fullName evidence="3 13">Flagellar biosynthetic protein FlhB</fullName>
    </recommendedName>
</protein>
<dbReference type="AlphaFoldDB" id="A0A126T6E0"/>
<comment type="similarity">
    <text evidence="2 13">Belongs to the type III secretion exporter family.</text>
</comment>
<dbReference type="NCBIfam" id="TIGR00328">
    <property type="entry name" value="flhB"/>
    <property type="match status" value="1"/>
</dbReference>
<keyword evidence="10 13" id="KW-0472">Membrane</keyword>
<evidence type="ECO:0000256" key="8">
    <source>
        <dbReference type="ARBA" id="ARBA00022927"/>
    </source>
</evidence>
<dbReference type="GO" id="GO:0044780">
    <property type="term" value="P:bacterial-type flagellum assembly"/>
    <property type="evidence" value="ECO:0007669"/>
    <property type="project" value="InterPro"/>
</dbReference>
<feature type="region of interest" description="Disordered" evidence="14">
    <location>
        <begin position="1"/>
        <end position="29"/>
    </location>
</feature>
<proteinExistence type="inferred from homology"/>
<keyword evidence="5 13" id="KW-1003">Cell membrane</keyword>
<comment type="subcellular location">
    <subcellularLocation>
        <location evidence="1">Cell membrane</location>
        <topology evidence="1">Multi-pass membrane protein</topology>
    </subcellularLocation>
</comment>
<feature type="transmembrane region" description="Helical" evidence="13">
    <location>
        <begin position="189"/>
        <end position="214"/>
    </location>
</feature>
<evidence type="ECO:0000313" key="16">
    <source>
        <dbReference type="Proteomes" id="UP000030512"/>
    </source>
</evidence>
<dbReference type="GO" id="GO:0009306">
    <property type="term" value="P:protein secretion"/>
    <property type="evidence" value="ECO:0007669"/>
    <property type="project" value="InterPro"/>
</dbReference>
<keyword evidence="7 13" id="KW-1005">Bacterial flagellum biogenesis</keyword>
<dbReference type="Gene3D" id="6.10.250.2080">
    <property type="match status" value="1"/>
</dbReference>
<evidence type="ECO:0000256" key="3">
    <source>
        <dbReference type="ARBA" id="ARBA00021622"/>
    </source>
</evidence>
<sequence>MAEESGQDKTEDPTGKRLTDSRRKGQVPRSKELNTFVTLMTSSALFFYVGQGMWQDLLAMMKREFRLSREEIFDPATLLIYLKSALADGLSVILPFLVVLIVADLLAAMLLGGWNFTSEAFEIKFSKLNPLTGMKKIIGIQGVVELIKAIIKTILVSIVSWNLFKLYFDDFMGLSRLPLDQAIHHVGDIISFCLVILSATFLLLVMLDAPYQLWNHQRQLKMTKQEVRDEAKDQEGNPEVKGKIRRMQMEAAQRRMMDAVPSADVIVTNPTHFAVALKYDQTGNGAPLLVAKGTDLVAAQIRQLAMASHVPLVAAPSLARALYYSTDLNQEIPRGLFLAVAQVLAYVFQLRASTQYGWNKPVPPTDVQVPDDFKQ</sequence>
<feature type="transmembrane region" description="Helical" evidence="13">
    <location>
        <begin position="33"/>
        <end position="54"/>
    </location>
</feature>
<evidence type="ECO:0000313" key="15">
    <source>
        <dbReference type="EMBL" id="AMK77334.1"/>
    </source>
</evidence>
<evidence type="ECO:0000256" key="9">
    <source>
        <dbReference type="ARBA" id="ARBA00022989"/>
    </source>
</evidence>
<evidence type="ECO:0000256" key="11">
    <source>
        <dbReference type="ARBA" id="ARBA00023225"/>
    </source>
</evidence>
<organism evidence="15 16">
    <name type="scientific">Methylomonas denitrificans</name>
    <dbReference type="NCBI Taxonomy" id="1538553"/>
    <lineage>
        <taxon>Bacteria</taxon>
        <taxon>Pseudomonadati</taxon>
        <taxon>Pseudomonadota</taxon>
        <taxon>Gammaproteobacteria</taxon>
        <taxon>Methylococcales</taxon>
        <taxon>Methylococcaceae</taxon>
        <taxon>Methylomonas</taxon>
    </lineage>
</organism>
<dbReference type="SUPFAM" id="SSF160544">
    <property type="entry name" value="EscU C-terminal domain-like"/>
    <property type="match status" value="1"/>
</dbReference>
<evidence type="ECO:0000256" key="10">
    <source>
        <dbReference type="ARBA" id="ARBA00023136"/>
    </source>
</evidence>
<dbReference type="OrthoDB" id="9807950at2"/>
<evidence type="ECO:0000256" key="1">
    <source>
        <dbReference type="ARBA" id="ARBA00004651"/>
    </source>
</evidence>